<dbReference type="GO" id="GO:0046872">
    <property type="term" value="F:metal ion binding"/>
    <property type="evidence" value="ECO:0007669"/>
    <property type="project" value="UniProtKB-KW"/>
</dbReference>
<evidence type="ECO:0000256" key="1">
    <source>
        <dbReference type="ARBA" id="ARBA00005446"/>
    </source>
</evidence>
<keyword evidence="4" id="KW-0378">Hydrolase</keyword>
<evidence type="ECO:0000256" key="10">
    <source>
        <dbReference type="ARBA" id="ARBA00034808"/>
    </source>
</evidence>
<dbReference type="GO" id="GO:0009378">
    <property type="term" value="F:four-way junction helicase activity"/>
    <property type="evidence" value="ECO:0007669"/>
    <property type="project" value="TreeGrafter"/>
</dbReference>
<evidence type="ECO:0000313" key="15">
    <source>
        <dbReference type="EMBL" id="PQJ15152.1"/>
    </source>
</evidence>
<evidence type="ECO:0000256" key="11">
    <source>
        <dbReference type="ARBA" id="ARBA00044535"/>
    </source>
</evidence>
<keyword evidence="6" id="KW-0067">ATP-binding</keyword>
<evidence type="ECO:0000259" key="13">
    <source>
        <dbReference type="PROSITE" id="PS51192"/>
    </source>
</evidence>
<evidence type="ECO:0000256" key="9">
    <source>
        <dbReference type="ARBA" id="ARBA00034617"/>
    </source>
</evidence>
<comment type="similarity">
    <text evidence="1">Belongs to the helicase family. RecQ subfamily.</text>
</comment>
<dbReference type="InterPro" id="IPR004589">
    <property type="entry name" value="DNA_helicase_ATP-dep_RecQ"/>
</dbReference>
<evidence type="ECO:0000256" key="2">
    <source>
        <dbReference type="ARBA" id="ARBA00022723"/>
    </source>
</evidence>
<dbReference type="EMBL" id="MQVX01000001">
    <property type="protein sequence ID" value="PQJ15152.1"/>
    <property type="molecule type" value="Genomic_DNA"/>
</dbReference>
<protein>
    <recommendedName>
        <fullName evidence="11">ATP-dependent DNA helicase RecQ</fullName>
        <ecNumber evidence="10">5.6.2.4</ecNumber>
    </recommendedName>
    <alternativeName>
        <fullName evidence="12">DNA 3'-5' helicase RecQ</fullName>
    </alternativeName>
</protein>
<dbReference type="Proteomes" id="UP000239366">
    <property type="component" value="Unassembled WGS sequence"/>
</dbReference>
<dbReference type="Pfam" id="PF16124">
    <property type="entry name" value="RecQ_Zn_bind"/>
    <property type="match status" value="1"/>
</dbReference>
<dbReference type="AlphaFoldDB" id="A0A2S7T5E9"/>
<keyword evidence="3" id="KW-0547">Nucleotide-binding</keyword>
<evidence type="ECO:0000256" key="5">
    <source>
        <dbReference type="ARBA" id="ARBA00022806"/>
    </source>
</evidence>
<dbReference type="Pfam" id="PF00270">
    <property type="entry name" value="DEAD"/>
    <property type="match status" value="1"/>
</dbReference>
<keyword evidence="16" id="KW-1185">Reference proteome</keyword>
<comment type="catalytic activity">
    <reaction evidence="9">
        <text>Couples ATP hydrolysis with the unwinding of duplex DNA by translocating in the 3'-5' direction.</text>
        <dbReference type="EC" id="5.6.2.4"/>
    </reaction>
</comment>
<evidence type="ECO:0000256" key="3">
    <source>
        <dbReference type="ARBA" id="ARBA00022741"/>
    </source>
</evidence>
<dbReference type="GO" id="GO:0003677">
    <property type="term" value="F:DNA binding"/>
    <property type="evidence" value="ECO:0007669"/>
    <property type="project" value="UniProtKB-KW"/>
</dbReference>
<name>A0A2S7T5E9_9FLAO</name>
<dbReference type="PANTHER" id="PTHR13710">
    <property type="entry name" value="DNA HELICASE RECQ FAMILY MEMBER"/>
    <property type="match status" value="1"/>
</dbReference>
<dbReference type="GO" id="GO:0005737">
    <property type="term" value="C:cytoplasm"/>
    <property type="evidence" value="ECO:0007669"/>
    <property type="project" value="TreeGrafter"/>
</dbReference>
<dbReference type="SMART" id="SM00487">
    <property type="entry name" value="DEXDc"/>
    <property type="match status" value="1"/>
</dbReference>
<dbReference type="CDD" id="cd17920">
    <property type="entry name" value="DEXHc_RecQ"/>
    <property type="match status" value="1"/>
</dbReference>
<keyword evidence="8" id="KW-0413">Isomerase</keyword>
<dbReference type="EC" id="5.6.2.4" evidence="10"/>
<dbReference type="GO" id="GO:0006281">
    <property type="term" value="P:DNA repair"/>
    <property type="evidence" value="ECO:0007669"/>
    <property type="project" value="TreeGrafter"/>
</dbReference>
<dbReference type="Gene3D" id="1.10.10.10">
    <property type="entry name" value="Winged helix-like DNA-binding domain superfamily/Winged helix DNA-binding domain"/>
    <property type="match status" value="1"/>
</dbReference>
<accession>A0A2S7T5E9</accession>
<dbReference type="Gene3D" id="3.40.50.300">
    <property type="entry name" value="P-loop containing nucleotide triphosphate hydrolases"/>
    <property type="match status" value="2"/>
</dbReference>
<dbReference type="OrthoDB" id="9763310at2"/>
<gene>
    <name evidence="15" type="ORF">BST99_04885</name>
</gene>
<evidence type="ECO:0000256" key="7">
    <source>
        <dbReference type="ARBA" id="ARBA00023125"/>
    </source>
</evidence>
<dbReference type="InterPro" id="IPR014001">
    <property type="entry name" value="Helicase_ATP-bd"/>
</dbReference>
<dbReference type="Pfam" id="PF00271">
    <property type="entry name" value="Helicase_C"/>
    <property type="match status" value="1"/>
</dbReference>
<evidence type="ECO:0000256" key="4">
    <source>
        <dbReference type="ARBA" id="ARBA00022801"/>
    </source>
</evidence>
<dbReference type="GO" id="GO:0006310">
    <property type="term" value="P:DNA recombination"/>
    <property type="evidence" value="ECO:0007669"/>
    <property type="project" value="InterPro"/>
</dbReference>
<dbReference type="FunFam" id="3.40.50.300:FF:001389">
    <property type="entry name" value="ATP-dependent DNA helicase RecQ"/>
    <property type="match status" value="1"/>
</dbReference>
<evidence type="ECO:0000256" key="8">
    <source>
        <dbReference type="ARBA" id="ARBA00023235"/>
    </source>
</evidence>
<dbReference type="PROSITE" id="PS51192">
    <property type="entry name" value="HELICASE_ATP_BIND_1"/>
    <property type="match status" value="1"/>
</dbReference>
<dbReference type="SMART" id="SM00490">
    <property type="entry name" value="HELICc"/>
    <property type="match status" value="1"/>
</dbReference>
<dbReference type="InterPro" id="IPR011545">
    <property type="entry name" value="DEAD/DEAH_box_helicase_dom"/>
</dbReference>
<dbReference type="GO" id="GO:0043138">
    <property type="term" value="F:3'-5' DNA helicase activity"/>
    <property type="evidence" value="ECO:0007669"/>
    <property type="project" value="UniProtKB-EC"/>
</dbReference>
<feature type="domain" description="Helicase ATP-binding" evidence="13">
    <location>
        <begin position="37"/>
        <end position="205"/>
    </location>
</feature>
<dbReference type="GO" id="GO:0016787">
    <property type="term" value="F:hydrolase activity"/>
    <property type="evidence" value="ECO:0007669"/>
    <property type="project" value="UniProtKB-KW"/>
</dbReference>
<dbReference type="PROSITE" id="PS51194">
    <property type="entry name" value="HELICASE_CTER"/>
    <property type="match status" value="1"/>
</dbReference>
<dbReference type="NCBIfam" id="TIGR00614">
    <property type="entry name" value="recQ_fam"/>
    <property type="match status" value="1"/>
</dbReference>
<evidence type="ECO:0000313" key="16">
    <source>
        <dbReference type="Proteomes" id="UP000239366"/>
    </source>
</evidence>
<comment type="caution">
    <text evidence="15">The sequence shown here is derived from an EMBL/GenBank/DDBJ whole genome shotgun (WGS) entry which is preliminary data.</text>
</comment>
<dbReference type="InterPro" id="IPR032284">
    <property type="entry name" value="RecQ_Zn-bd"/>
</dbReference>
<organism evidence="15 16">
    <name type="scientific">Aureicoccus marinus</name>
    <dbReference type="NCBI Taxonomy" id="754435"/>
    <lineage>
        <taxon>Bacteria</taxon>
        <taxon>Pseudomonadati</taxon>
        <taxon>Bacteroidota</taxon>
        <taxon>Flavobacteriia</taxon>
        <taxon>Flavobacteriales</taxon>
        <taxon>Flavobacteriaceae</taxon>
        <taxon>Aureicoccus</taxon>
    </lineage>
</organism>
<dbReference type="SUPFAM" id="SSF52540">
    <property type="entry name" value="P-loop containing nucleoside triphosphate hydrolases"/>
    <property type="match status" value="1"/>
</dbReference>
<proteinExistence type="inferred from homology"/>
<keyword evidence="2" id="KW-0479">Metal-binding</keyword>
<evidence type="ECO:0000256" key="12">
    <source>
        <dbReference type="ARBA" id="ARBA00044550"/>
    </source>
</evidence>
<dbReference type="InterPro" id="IPR001650">
    <property type="entry name" value="Helicase_C-like"/>
</dbReference>
<dbReference type="PANTHER" id="PTHR13710:SF105">
    <property type="entry name" value="ATP-DEPENDENT DNA HELICASE Q1"/>
    <property type="match status" value="1"/>
</dbReference>
<reference evidence="16" key="1">
    <citation type="submission" date="2016-11" db="EMBL/GenBank/DDBJ databases">
        <title>Trade-off between light-utilization and light-protection in marine flavobacteria.</title>
        <authorList>
            <person name="Kumagai Y."/>
            <person name="Yoshizawa S."/>
            <person name="Kogure K."/>
        </authorList>
    </citation>
    <scope>NUCLEOTIDE SEQUENCE [LARGE SCALE GENOMIC DNA]</scope>
    <source>
        <strain evidence="16">SG-18</strain>
    </source>
</reference>
<dbReference type="GO" id="GO:0005524">
    <property type="term" value="F:ATP binding"/>
    <property type="evidence" value="ECO:0007669"/>
    <property type="project" value="UniProtKB-KW"/>
</dbReference>
<sequence>MDNPKSPSRTAESKLLFQTLEQYWGYSALRGEQENIIFRMLDKVDTLALLPTGAGKSLCFQLPTLIQPGLCLVVSPLIALIQDQVNRLQQKGIKAMGLTGSISQDDLIRLIDNCLYGDYKFLYLSPERLLQEGMKEILQRLPVSLVAIDEAHCISQWGPDFRPSYLELHVLKEWYPGVPLLALTATATDQVQSDILSKLGLPSYAVVKDSFARKKLSLSVRYTQNKEEQLRWLLELNMGPSLVYVGTRKESIRLAEWLNQRGIPSSFFHGGLSSSEKEKQMKAWIRDEKRNMVATNAFGMGIDKSDVRLVVHYDLPENIENYYQEVGRAGRDGLSASAVLLLSKKSLEIQKQRFVDSIPSFEQIKDIYRRLMAYYQVAFAEGKGEVFGFDILDFTRRYSFEPLPVLQALQFLERYGLLALSNQNDPFAQIQVIAARDKVLEFLKQSPFMEPLFTQLLRVYGGILDRPTKVNMYLLARKLKTRTGLLEEQLEFAEIQGMITYFPPNLHMSITLLEAREDDMSLSRVKKELKTFRSMKLRRLEPMQRYAQLDKGCRMHFILQYFSEEHKACGRCDLCVERRIDSPFERAFRRWMLRELQEESRGSRAWLTHLAQIQLKGNSKELGDLPDIIHLPDLFLKQVKYMLDHSFIGMQTDMTYLIKEEGLRFLSEESQ</sequence>
<keyword evidence="5" id="KW-0347">Helicase</keyword>
<dbReference type="GO" id="GO:0030894">
    <property type="term" value="C:replisome"/>
    <property type="evidence" value="ECO:0007669"/>
    <property type="project" value="TreeGrafter"/>
</dbReference>
<dbReference type="RefSeq" id="WP_105000804.1">
    <property type="nucleotide sequence ID" value="NZ_MQVX01000001.1"/>
</dbReference>
<dbReference type="InterPro" id="IPR036388">
    <property type="entry name" value="WH-like_DNA-bd_sf"/>
</dbReference>
<evidence type="ECO:0000256" key="6">
    <source>
        <dbReference type="ARBA" id="ARBA00022840"/>
    </source>
</evidence>
<keyword evidence="7" id="KW-0238">DNA-binding</keyword>
<feature type="domain" description="Helicase C-terminal" evidence="14">
    <location>
        <begin position="229"/>
        <end position="385"/>
    </location>
</feature>
<evidence type="ECO:0000259" key="14">
    <source>
        <dbReference type="PROSITE" id="PS51194"/>
    </source>
</evidence>
<dbReference type="GO" id="GO:0043590">
    <property type="term" value="C:bacterial nucleoid"/>
    <property type="evidence" value="ECO:0007669"/>
    <property type="project" value="TreeGrafter"/>
</dbReference>
<dbReference type="InterPro" id="IPR027417">
    <property type="entry name" value="P-loop_NTPase"/>
</dbReference>